<dbReference type="HOGENOM" id="CLU_3051948_0_0_1"/>
<organism evidence="1 2">
    <name type="scientific">Suillus luteus UH-Slu-Lm8-n1</name>
    <dbReference type="NCBI Taxonomy" id="930992"/>
    <lineage>
        <taxon>Eukaryota</taxon>
        <taxon>Fungi</taxon>
        <taxon>Dikarya</taxon>
        <taxon>Basidiomycota</taxon>
        <taxon>Agaricomycotina</taxon>
        <taxon>Agaricomycetes</taxon>
        <taxon>Agaricomycetidae</taxon>
        <taxon>Boletales</taxon>
        <taxon>Suillineae</taxon>
        <taxon>Suillaceae</taxon>
        <taxon>Suillus</taxon>
    </lineage>
</organism>
<accession>A0A0D0BH95</accession>
<proteinExistence type="predicted"/>
<dbReference type="AlphaFoldDB" id="A0A0D0BH95"/>
<evidence type="ECO:0000313" key="2">
    <source>
        <dbReference type="Proteomes" id="UP000054485"/>
    </source>
</evidence>
<name>A0A0D0BH95_9AGAM</name>
<reference evidence="1 2" key="1">
    <citation type="submission" date="2014-04" db="EMBL/GenBank/DDBJ databases">
        <authorList>
            <consortium name="DOE Joint Genome Institute"/>
            <person name="Kuo A."/>
            <person name="Ruytinx J."/>
            <person name="Rineau F."/>
            <person name="Colpaert J."/>
            <person name="Kohler A."/>
            <person name="Nagy L.G."/>
            <person name="Floudas D."/>
            <person name="Copeland A."/>
            <person name="Barry K.W."/>
            <person name="Cichocki N."/>
            <person name="Veneault-Fourrey C."/>
            <person name="LaButti K."/>
            <person name="Lindquist E.A."/>
            <person name="Lipzen A."/>
            <person name="Lundell T."/>
            <person name="Morin E."/>
            <person name="Murat C."/>
            <person name="Sun H."/>
            <person name="Tunlid A."/>
            <person name="Henrissat B."/>
            <person name="Grigoriev I.V."/>
            <person name="Hibbett D.S."/>
            <person name="Martin F."/>
            <person name="Nordberg H.P."/>
            <person name="Cantor M.N."/>
            <person name="Hua S.X."/>
        </authorList>
    </citation>
    <scope>NUCLEOTIDE SEQUENCE [LARGE SCALE GENOMIC DNA]</scope>
    <source>
        <strain evidence="1 2">UH-Slu-Lm8-n1</strain>
    </source>
</reference>
<gene>
    <name evidence="1" type="ORF">CY34DRAFT_139757</name>
</gene>
<sequence length="54" mass="6402">MFLDRRTAPMIANRHLSPVRIMKSCICPMQYIKEIYVKMVIQKQNLVSKRVPQP</sequence>
<evidence type="ECO:0000313" key="1">
    <source>
        <dbReference type="EMBL" id="KIK42528.1"/>
    </source>
</evidence>
<reference evidence="2" key="2">
    <citation type="submission" date="2015-01" db="EMBL/GenBank/DDBJ databases">
        <title>Evolutionary Origins and Diversification of the Mycorrhizal Mutualists.</title>
        <authorList>
            <consortium name="DOE Joint Genome Institute"/>
            <consortium name="Mycorrhizal Genomics Consortium"/>
            <person name="Kohler A."/>
            <person name="Kuo A."/>
            <person name="Nagy L.G."/>
            <person name="Floudas D."/>
            <person name="Copeland A."/>
            <person name="Barry K.W."/>
            <person name="Cichocki N."/>
            <person name="Veneault-Fourrey C."/>
            <person name="LaButti K."/>
            <person name="Lindquist E.A."/>
            <person name="Lipzen A."/>
            <person name="Lundell T."/>
            <person name="Morin E."/>
            <person name="Murat C."/>
            <person name="Riley R."/>
            <person name="Ohm R."/>
            <person name="Sun H."/>
            <person name="Tunlid A."/>
            <person name="Henrissat B."/>
            <person name="Grigoriev I.V."/>
            <person name="Hibbett D.S."/>
            <person name="Martin F."/>
        </authorList>
    </citation>
    <scope>NUCLEOTIDE SEQUENCE [LARGE SCALE GENOMIC DNA]</scope>
    <source>
        <strain evidence="2">UH-Slu-Lm8-n1</strain>
    </source>
</reference>
<protein>
    <submittedName>
        <fullName evidence="1">Unplaced genomic scaffold CY34scaffold_105, whole genome shotgun sequence</fullName>
    </submittedName>
</protein>
<dbReference type="InParanoid" id="A0A0D0BH95"/>
<dbReference type="Proteomes" id="UP000054485">
    <property type="component" value="Unassembled WGS sequence"/>
</dbReference>
<keyword evidence="2" id="KW-1185">Reference proteome</keyword>
<dbReference type="EMBL" id="KN835236">
    <property type="protein sequence ID" value="KIK42528.1"/>
    <property type="molecule type" value="Genomic_DNA"/>
</dbReference>